<reference evidence="2 3" key="1">
    <citation type="submission" date="2021-06" db="EMBL/GenBank/DDBJ databases">
        <title>Caerostris darwini draft genome.</title>
        <authorList>
            <person name="Kono N."/>
            <person name="Arakawa K."/>
        </authorList>
    </citation>
    <scope>NUCLEOTIDE SEQUENCE [LARGE SCALE GENOMIC DNA]</scope>
</reference>
<feature type="compositionally biased region" description="Polar residues" evidence="1">
    <location>
        <begin position="90"/>
        <end position="103"/>
    </location>
</feature>
<evidence type="ECO:0000313" key="2">
    <source>
        <dbReference type="EMBL" id="GIX88311.1"/>
    </source>
</evidence>
<protein>
    <submittedName>
        <fullName evidence="2">Uncharacterized protein</fullName>
    </submittedName>
</protein>
<evidence type="ECO:0000313" key="3">
    <source>
        <dbReference type="Proteomes" id="UP001054837"/>
    </source>
</evidence>
<feature type="compositionally biased region" description="Basic and acidic residues" evidence="1">
    <location>
        <begin position="104"/>
        <end position="115"/>
    </location>
</feature>
<sequence>MKIRHFNLQQQLEYWISEVETLSKKSCKRINLYQKFMCQHRDKSKGFHWFLGRDEGGEVTNTTEAILWGAHFTEYFEKLVSDSRGERSSAHSPPSVQTPTDSRGPTHLEENEEGRTPSLLANNRIAFAHHQCNI</sequence>
<dbReference type="AlphaFoldDB" id="A0AAV4NWG0"/>
<name>A0AAV4NWG0_9ARAC</name>
<keyword evidence="3" id="KW-1185">Reference proteome</keyword>
<comment type="caution">
    <text evidence="2">The sequence shown here is derived from an EMBL/GenBank/DDBJ whole genome shotgun (WGS) entry which is preliminary data.</text>
</comment>
<dbReference type="EMBL" id="BPLQ01002053">
    <property type="protein sequence ID" value="GIX88311.1"/>
    <property type="molecule type" value="Genomic_DNA"/>
</dbReference>
<gene>
    <name evidence="2" type="ORF">CDAR_177791</name>
</gene>
<evidence type="ECO:0000256" key="1">
    <source>
        <dbReference type="SAM" id="MobiDB-lite"/>
    </source>
</evidence>
<organism evidence="2 3">
    <name type="scientific">Caerostris darwini</name>
    <dbReference type="NCBI Taxonomy" id="1538125"/>
    <lineage>
        <taxon>Eukaryota</taxon>
        <taxon>Metazoa</taxon>
        <taxon>Ecdysozoa</taxon>
        <taxon>Arthropoda</taxon>
        <taxon>Chelicerata</taxon>
        <taxon>Arachnida</taxon>
        <taxon>Araneae</taxon>
        <taxon>Araneomorphae</taxon>
        <taxon>Entelegynae</taxon>
        <taxon>Araneoidea</taxon>
        <taxon>Araneidae</taxon>
        <taxon>Caerostris</taxon>
    </lineage>
</organism>
<accession>A0AAV4NWG0</accession>
<feature type="region of interest" description="Disordered" evidence="1">
    <location>
        <begin position="83"/>
        <end position="117"/>
    </location>
</feature>
<proteinExistence type="predicted"/>
<dbReference type="Proteomes" id="UP001054837">
    <property type="component" value="Unassembled WGS sequence"/>
</dbReference>